<proteinExistence type="predicted"/>
<feature type="transmembrane region" description="Helical" evidence="1">
    <location>
        <begin position="6"/>
        <end position="27"/>
    </location>
</feature>
<organism evidence="2 3">
    <name type="scientific">Stenotrophomonas phage Ptah</name>
    <dbReference type="NCBI Taxonomy" id="2859657"/>
    <lineage>
        <taxon>Viruses</taxon>
        <taxon>Duplodnaviria</taxon>
        <taxon>Heunggongvirae</taxon>
        <taxon>Uroviricota</taxon>
        <taxon>Caudoviricetes</taxon>
        <taxon>Autographivirales</taxon>
        <taxon>Autonotataviridae</taxon>
        <taxon>Gujervirinae</taxon>
        <taxon>Ponderosavirus</taxon>
        <taxon>Ponderosavirus ptah</taxon>
    </lineage>
</organism>
<keyword evidence="1" id="KW-0472">Membrane</keyword>
<name>A0AAE7WNX5_9CAUD</name>
<reference evidence="2 3" key="1">
    <citation type="submission" date="2021-06" db="EMBL/GenBank/DDBJ databases">
        <title>Complete genome sequence of Stenotrophomonas maltophilia phage Ptah.</title>
        <authorList>
            <person name="Berg A."/>
            <person name="Tate N."/>
            <person name="Clark J."/>
            <person name="Le T."/>
            <person name="Liu M."/>
            <person name="Burrowes B."/>
        </authorList>
    </citation>
    <scope>NUCLEOTIDE SEQUENCE [LARGE SCALE GENOMIC DNA]</scope>
</reference>
<sequence>MFGAFIGTLGWIGLALALLVAVTYVSLIREVGVAYGSIINWRRNNVAYRYPKLGGMRWAVAVVEYLERIELAERGDFGHRIKQEADTLGGALIVASVFMSISGVHYFIGQIVALF</sequence>
<keyword evidence="1" id="KW-0812">Transmembrane</keyword>
<feature type="transmembrane region" description="Helical" evidence="1">
    <location>
        <begin position="88"/>
        <end position="108"/>
    </location>
</feature>
<keyword evidence="3" id="KW-1185">Reference proteome</keyword>
<accession>A0AAE7WNX5</accession>
<keyword evidence="1" id="KW-1133">Transmembrane helix</keyword>
<gene>
    <name evidence="2" type="ORF">CPT_Ptah_018</name>
</gene>
<evidence type="ECO:0000256" key="1">
    <source>
        <dbReference type="SAM" id="Phobius"/>
    </source>
</evidence>
<protein>
    <submittedName>
        <fullName evidence="2">Uncharacterized protein</fullName>
    </submittedName>
</protein>
<dbReference type="EMBL" id="MZ326854">
    <property type="protein sequence ID" value="QYW01733.1"/>
    <property type="molecule type" value="Genomic_DNA"/>
</dbReference>
<dbReference type="Proteomes" id="UP000827959">
    <property type="component" value="Segment"/>
</dbReference>
<evidence type="ECO:0000313" key="2">
    <source>
        <dbReference type="EMBL" id="QYW01733.1"/>
    </source>
</evidence>
<evidence type="ECO:0000313" key="3">
    <source>
        <dbReference type="Proteomes" id="UP000827959"/>
    </source>
</evidence>